<evidence type="ECO:0000256" key="11">
    <source>
        <dbReference type="ARBA" id="ARBA00022989"/>
    </source>
</evidence>
<evidence type="ECO:0000259" key="18">
    <source>
        <dbReference type="PROSITE" id="PS51002"/>
    </source>
</evidence>
<dbReference type="Pfam" id="PF00033">
    <property type="entry name" value="Cytochrome_B"/>
    <property type="match status" value="1"/>
</dbReference>
<gene>
    <name evidence="20" type="primary">petB</name>
    <name evidence="20" type="ORF">ebA1197</name>
</gene>
<feature type="transmembrane region" description="Helical" evidence="17">
    <location>
        <begin position="156"/>
        <end position="174"/>
    </location>
</feature>
<evidence type="ECO:0000256" key="4">
    <source>
        <dbReference type="ARBA" id="ARBA00013531"/>
    </source>
</evidence>
<evidence type="ECO:0000256" key="10">
    <source>
        <dbReference type="ARBA" id="ARBA00022982"/>
    </source>
</evidence>
<dbReference type="AlphaFoldDB" id="Q5P7F3"/>
<feature type="binding site" description="axial binding residue" evidence="15">
    <location>
        <position position="98"/>
    </location>
    <ligand>
        <name>heme b</name>
        <dbReference type="ChEBI" id="CHEBI:60344"/>
        <label>b562</label>
    </ligand>
    <ligandPart>
        <name>Fe</name>
        <dbReference type="ChEBI" id="CHEBI:18248"/>
    </ligandPart>
</feature>
<dbReference type="PIRSF" id="PIRSF038885">
    <property type="entry name" value="COB"/>
    <property type="match status" value="1"/>
</dbReference>
<dbReference type="Proteomes" id="UP000006552">
    <property type="component" value="Chromosome"/>
</dbReference>
<dbReference type="PANTHER" id="PTHR19271">
    <property type="entry name" value="CYTOCHROME B"/>
    <property type="match status" value="1"/>
</dbReference>
<dbReference type="SUPFAM" id="SSF81342">
    <property type="entry name" value="Transmembrane di-heme cytochromes"/>
    <property type="match status" value="1"/>
</dbReference>
<feature type="transmembrane region" description="Helical" evidence="17">
    <location>
        <begin position="97"/>
        <end position="117"/>
    </location>
</feature>
<dbReference type="GO" id="GO:0046872">
    <property type="term" value="F:metal ion binding"/>
    <property type="evidence" value="ECO:0007669"/>
    <property type="project" value="UniProtKB-KW"/>
</dbReference>
<evidence type="ECO:0000256" key="12">
    <source>
        <dbReference type="ARBA" id="ARBA00023004"/>
    </source>
</evidence>
<evidence type="ECO:0000256" key="2">
    <source>
        <dbReference type="ARBA" id="ARBA00004141"/>
    </source>
</evidence>
<feature type="binding site" description="axial binding residue" evidence="15">
    <location>
        <position position="199"/>
    </location>
    <ligand>
        <name>heme b</name>
        <dbReference type="ChEBI" id="CHEBI:60344"/>
        <label>b562</label>
    </ligand>
    <ligandPart>
        <name>Fe</name>
        <dbReference type="ChEBI" id="CHEBI:18248"/>
    </ligandPart>
</feature>
<dbReference type="InterPro" id="IPR016174">
    <property type="entry name" value="Di-haem_cyt_TM"/>
</dbReference>
<dbReference type="GO" id="GO:0022904">
    <property type="term" value="P:respiratory electron transport chain"/>
    <property type="evidence" value="ECO:0007669"/>
    <property type="project" value="InterPro"/>
</dbReference>
<dbReference type="PROSITE" id="PS51003">
    <property type="entry name" value="CYTB_CTER"/>
    <property type="match status" value="1"/>
</dbReference>
<dbReference type="EMBL" id="CR555306">
    <property type="protein sequence ID" value="CAI06758.1"/>
    <property type="molecule type" value="Genomic_DNA"/>
</dbReference>
<keyword evidence="5 16" id="KW-0813">Transport</keyword>
<sequence length="422" mass="47511">MTTKSQELMHWIDARFPLTSTWKAHLSEYYAPKNFNFWYFFGSLALLVLVIQIVTGIFLVMHYKPDASLNASGIPVAFASVEYIMREVPGGWLIRYLHSTGASAFFIVVYLHMFRGLLYGSYRKPRELIWVFGTLIFLALMAEAFMGYLLPWGQMSFWGAQVIVNLFSAIPVIGPDLSLVIRGDYVVSDATLNRFFSFHVIAVPLVLIGLVLAHIVALHEVGSNNPDGVEIKKKKDANGIPLDGIPFHPYYTVKDIAGVVGFLIVFSAILFFWPEGGGYFLEYNNFIPADPLKTPLHIAPVWYFTPFYSILRAVTYPLFGVDAKFWGVVAMGASVVIIAFLPWLDRSPVKSIRYKGGLFKAILAVFLVAFFILGYLGVLPPTPGRTLAAQICSVLYFAFFLLMPWYSKLDKCKPEPERVTFK</sequence>
<dbReference type="InterPro" id="IPR005798">
    <property type="entry name" value="Cyt_b/b6_C"/>
</dbReference>
<dbReference type="CDD" id="cd00284">
    <property type="entry name" value="Cytochrome_b_N"/>
    <property type="match status" value="1"/>
</dbReference>
<comment type="subcellular location">
    <subcellularLocation>
        <location evidence="2">Membrane</location>
        <topology evidence="2">Multi-pass membrane protein</topology>
    </subcellularLocation>
</comment>
<feature type="binding site" description="axial binding residue" evidence="15">
    <location>
        <position position="214"/>
    </location>
    <ligand>
        <name>heme b</name>
        <dbReference type="ChEBI" id="CHEBI:60344"/>
        <label>b566</label>
    </ligand>
    <ligandPart>
        <name>Fe</name>
        <dbReference type="ChEBI" id="CHEBI:18248"/>
    </ligandPart>
</feature>
<organism evidence="20 21">
    <name type="scientific">Aromatoleum aromaticum (strain DSM 19018 / LMG 30748 / EbN1)</name>
    <name type="common">Azoarcus sp. (strain EbN1)</name>
    <dbReference type="NCBI Taxonomy" id="76114"/>
    <lineage>
        <taxon>Bacteria</taxon>
        <taxon>Pseudomonadati</taxon>
        <taxon>Pseudomonadota</taxon>
        <taxon>Betaproteobacteria</taxon>
        <taxon>Rhodocyclales</taxon>
        <taxon>Rhodocyclaceae</taxon>
        <taxon>Aromatoleum</taxon>
    </lineage>
</organism>
<dbReference type="RefSeq" id="WP_011236487.1">
    <property type="nucleotide sequence ID" value="NC_006513.1"/>
</dbReference>
<keyword evidence="10 16" id="KW-0249">Electron transport</keyword>
<accession>Q5P7F3</accession>
<evidence type="ECO:0000256" key="1">
    <source>
        <dbReference type="ARBA" id="ARBA00002444"/>
    </source>
</evidence>
<dbReference type="SUPFAM" id="SSF81648">
    <property type="entry name" value="a domain/subunit of cytochrome bc1 complex (Ubiquinol-cytochrome c reductase)"/>
    <property type="match status" value="1"/>
</dbReference>
<dbReference type="InterPro" id="IPR005797">
    <property type="entry name" value="Cyt_b/b6_N"/>
</dbReference>
<keyword evidence="12 15" id="KW-0408">Iron</keyword>
<keyword evidence="9 15" id="KW-0479">Metal-binding</keyword>
<feature type="transmembrane region" description="Helical" evidence="17">
    <location>
        <begin position="301"/>
        <end position="319"/>
    </location>
</feature>
<evidence type="ECO:0000256" key="9">
    <source>
        <dbReference type="ARBA" id="ARBA00022723"/>
    </source>
</evidence>
<feature type="domain" description="Cytochrome b/b6 N-terminal region profile" evidence="18">
    <location>
        <begin position="8"/>
        <end position="227"/>
    </location>
</feature>
<feature type="binding site" description="axial binding residue" evidence="15">
    <location>
        <position position="112"/>
    </location>
    <ligand>
        <name>heme b</name>
        <dbReference type="ChEBI" id="CHEBI:60344"/>
        <label>b566</label>
    </ligand>
    <ligandPart>
        <name>Fe</name>
        <dbReference type="ChEBI" id="CHEBI:18248"/>
    </ligandPart>
</feature>
<comment type="similarity">
    <text evidence="16">Belongs to the cytochrome b family.</text>
</comment>
<evidence type="ECO:0000256" key="13">
    <source>
        <dbReference type="ARBA" id="ARBA00023136"/>
    </source>
</evidence>
<dbReference type="Gene3D" id="1.20.810.10">
    <property type="entry name" value="Cytochrome Bc1 Complex, Chain C"/>
    <property type="match status" value="1"/>
</dbReference>
<evidence type="ECO:0000256" key="7">
    <source>
        <dbReference type="ARBA" id="ARBA00022660"/>
    </source>
</evidence>
<name>Q5P7F3_AROAE</name>
<evidence type="ECO:0000256" key="3">
    <source>
        <dbReference type="ARBA" id="ARBA00011649"/>
    </source>
</evidence>
<dbReference type="PROSITE" id="PS51002">
    <property type="entry name" value="CYTB_NTER"/>
    <property type="match status" value="1"/>
</dbReference>
<evidence type="ECO:0000256" key="15">
    <source>
        <dbReference type="PIRSR" id="PIRSR038885-2"/>
    </source>
</evidence>
<comment type="cofactor">
    <cofactor evidence="16">
        <name>heme b</name>
        <dbReference type="ChEBI" id="CHEBI:60344"/>
    </cofactor>
    <text evidence="16">Binds 2 heme groups non-covalently.</text>
</comment>
<dbReference type="STRING" id="76114.ebA1197"/>
<dbReference type="FunFam" id="1.20.810.10:FF:000004">
    <property type="entry name" value="Cytochrome b"/>
    <property type="match status" value="1"/>
</dbReference>
<evidence type="ECO:0000256" key="16">
    <source>
        <dbReference type="RuleBase" id="RU003385"/>
    </source>
</evidence>
<dbReference type="InterPro" id="IPR036150">
    <property type="entry name" value="Cyt_b/b6_C_sf"/>
</dbReference>
<dbReference type="GO" id="GO:0008121">
    <property type="term" value="F:quinol-cytochrome-c reductase activity"/>
    <property type="evidence" value="ECO:0007669"/>
    <property type="project" value="InterPro"/>
</dbReference>
<keyword evidence="11 17" id="KW-1133">Transmembrane helix</keyword>
<comment type="function">
    <text evidence="1 16">Component of the ubiquinol-cytochrome c reductase complex (complex III or cytochrome b-c1 complex), which is a respiratory chain that generates an electrochemical potential coupled to ATP synthesis.</text>
</comment>
<dbReference type="GO" id="GO:0045275">
    <property type="term" value="C:respiratory chain complex III"/>
    <property type="evidence" value="ECO:0007669"/>
    <property type="project" value="InterPro"/>
</dbReference>
<comment type="subunit">
    <text evidence="3 16">The main subunits of complex b-c1 are: cytochrome b, cytochrome c1 and the Rieske protein.</text>
</comment>
<dbReference type="eggNOG" id="COG1290">
    <property type="taxonomic scope" value="Bacteria"/>
</dbReference>
<evidence type="ECO:0000256" key="5">
    <source>
        <dbReference type="ARBA" id="ARBA00022448"/>
    </source>
</evidence>
<dbReference type="OrthoDB" id="9804503at2"/>
<feature type="transmembrane region" description="Helical" evidence="17">
    <location>
        <begin position="256"/>
        <end position="273"/>
    </location>
</feature>
<feature type="transmembrane region" description="Helical" evidence="17">
    <location>
        <begin position="387"/>
        <end position="406"/>
    </location>
</feature>
<evidence type="ECO:0000259" key="19">
    <source>
        <dbReference type="PROSITE" id="PS51003"/>
    </source>
</evidence>
<feature type="transmembrane region" description="Helical" evidence="17">
    <location>
        <begin position="356"/>
        <end position="375"/>
    </location>
</feature>
<feature type="domain" description="Cytochrome b/b6 C-terminal region profile" evidence="19">
    <location>
        <begin position="237"/>
        <end position="417"/>
    </location>
</feature>
<evidence type="ECO:0000256" key="6">
    <source>
        <dbReference type="ARBA" id="ARBA00022617"/>
    </source>
</evidence>
<keyword evidence="8 16" id="KW-0812">Transmembrane</keyword>
<dbReference type="PANTHER" id="PTHR19271:SF16">
    <property type="entry name" value="CYTOCHROME B"/>
    <property type="match status" value="1"/>
</dbReference>
<keyword evidence="21" id="KW-1185">Reference proteome</keyword>
<comment type="cofactor">
    <cofactor evidence="15">
        <name>heme</name>
        <dbReference type="ChEBI" id="CHEBI:30413"/>
    </cofactor>
    <text evidence="15">Binds 2 heme groups non-covalently.</text>
</comment>
<dbReference type="KEGG" id="eba:ebA1197"/>
<dbReference type="HOGENOM" id="CLU_031114_3_0_4"/>
<feature type="transmembrane region" description="Helical" evidence="17">
    <location>
        <begin position="195"/>
        <end position="217"/>
    </location>
</feature>
<feature type="transmembrane region" description="Helical" evidence="17">
    <location>
        <begin position="325"/>
        <end position="344"/>
    </location>
</feature>
<evidence type="ECO:0000256" key="14">
    <source>
        <dbReference type="PIRSR" id="PIRSR038885-1"/>
    </source>
</evidence>
<keyword evidence="6 15" id="KW-0349">Heme</keyword>
<dbReference type="InterPro" id="IPR027387">
    <property type="entry name" value="Cytb/b6-like_sf"/>
</dbReference>
<proteinExistence type="inferred from homology"/>
<keyword evidence="7 16" id="KW-0679">Respiratory chain</keyword>
<reference evidence="20 21" key="1">
    <citation type="journal article" date="2005" name="Arch. Microbiol.">
        <title>The genome sequence of an anaerobic aromatic-degrading denitrifying bacterium, strain EbN1.</title>
        <authorList>
            <person name="Rabus R."/>
            <person name="Kube M."/>
            <person name="Heider J."/>
            <person name="Beck A."/>
            <person name="Heitmann K."/>
            <person name="Widdel F."/>
            <person name="Reinhardt R."/>
        </authorList>
    </citation>
    <scope>NUCLEOTIDE SEQUENCE [LARGE SCALE GENOMIC DNA]</scope>
    <source>
        <strain evidence="20 21">EbN1</strain>
    </source>
</reference>
<evidence type="ECO:0000313" key="21">
    <source>
        <dbReference type="Proteomes" id="UP000006552"/>
    </source>
</evidence>
<dbReference type="InterPro" id="IPR048259">
    <property type="entry name" value="Cytochrome_b_N_euk/bac"/>
</dbReference>
<feature type="transmembrane region" description="Helical" evidence="17">
    <location>
        <begin position="129"/>
        <end position="150"/>
    </location>
</feature>
<keyword evidence="13 17" id="KW-0472">Membrane</keyword>
<dbReference type="InterPro" id="IPR030689">
    <property type="entry name" value="Cytochrome_b"/>
</dbReference>
<protein>
    <recommendedName>
        <fullName evidence="4 16">Cytochrome b</fullName>
    </recommendedName>
</protein>
<dbReference type="Pfam" id="PF00032">
    <property type="entry name" value="Cytochrom_B_C"/>
    <property type="match status" value="1"/>
</dbReference>
<feature type="transmembrane region" description="Helical" evidence="17">
    <location>
        <begin position="37"/>
        <end position="60"/>
    </location>
</feature>
<evidence type="ECO:0000256" key="17">
    <source>
        <dbReference type="SAM" id="Phobius"/>
    </source>
</evidence>
<dbReference type="GO" id="GO:0016491">
    <property type="term" value="F:oxidoreductase activity"/>
    <property type="evidence" value="ECO:0007669"/>
    <property type="project" value="InterPro"/>
</dbReference>
<evidence type="ECO:0000256" key="8">
    <source>
        <dbReference type="ARBA" id="ARBA00022692"/>
    </source>
</evidence>
<feature type="binding site" evidence="14">
    <location>
        <position position="219"/>
    </location>
    <ligand>
        <name>a ubiquinone</name>
        <dbReference type="ChEBI" id="CHEBI:16389"/>
    </ligand>
</feature>
<evidence type="ECO:0000313" key="20">
    <source>
        <dbReference type="EMBL" id="CAI06758.1"/>
    </source>
</evidence>